<reference evidence="2" key="1">
    <citation type="submission" date="2023-08" db="EMBL/GenBank/DDBJ databases">
        <title>Draft sequence of the Babesia gibsoni genome.</title>
        <authorList>
            <person name="Yamagishi J.Y."/>
            <person name="Xuan X.X."/>
        </authorList>
    </citation>
    <scope>NUCLEOTIDE SEQUENCE</scope>
    <source>
        <strain evidence="2">Azabu</strain>
    </source>
</reference>
<sequence>MGNSLNSFVFQPPRPSYVRNDPHLHMVPTRQGHYIAAYFVRHRAAKFTVIFSHGNSEDIGSVLHCLMFKIAQWKANVFLYDYSGYGLSQGSPSEKNVYFDAEGAYDYLTKVIGVKGETVISFGRSIGSGPAIHLALNRKVAGLVLQCPVASIYRIKIRHMPYSLPGDLFRNIDKVHKLSVPTLILHGTSDEIVPISCSMQMATKIPEVYCSWIKGAKHNDMDVKYGQYVDQALYEFFSKVFPAIPVRRKCGYV</sequence>
<proteinExistence type="predicted"/>
<name>A0AAD8LP11_BABGI</name>
<dbReference type="PANTHER" id="PTHR12277">
    <property type="entry name" value="ALPHA/BETA HYDROLASE DOMAIN-CONTAINING PROTEIN"/>
    <property type="match status" value="1"/>
</dbReference>
<evidence type="ECO:0000259" key="1">
    <source>
        <dbReference type="Pfam" id="PF12146"/>
    </source>
</evidence>
<feature type="domain" description="Serine aminopeptidase S33" evidence="1">
    <location>
        <begin position="45"/>
        <end position="152"/>
    </location>
</feature>
<dbReference type="EMBL" id="JAVEPI010000004">
    <property type="protein sequence ID" value="KAK1442271.1"/>
    <property type="molecule type" value="Genomic_DNA"/>
</dbReference>
<keyword evidence="3" id="KW-1185">Reference proteome</keyword>
<dbReference type="Gene3D" id="3.40.50.1820">
    <property type="entry name" value="alpha/beta hydrolase"/>
    <property type="match status" value="1"/>
</dbReference>
<accession>A0AAD8LP11</accession>
<evidence type="ECO:0000313" key="3">
    <source>
        <dbReference type="Proteomes" id="UP001230268"/>
    </source>
</evidence>
<keyword evidence="2" id="KW-0378">Hydrolase</keyword>
<comment type="caution">
    <text evidence="2">The sequence shown here is derived from an EMBL/GenBank/DDBJ whole genome shotgun (WGS) entry which is preliminary data.</text>
</comment>
<dbReference type="PANTHER" id="PTHR12277:SF81">
    <property type="entry name" value="PROTEIN ABHD13"/>
    <property type="match status" value="1"/>
</dbReference>
<dbReference type="InterPro" id="IPR029058">
    <property type="entry name" value="AB_hydrolase_fold"/>
</dbReference>
<dbReference type="Proteomes" id="UP001230268">
    <property type="component" value="Unassembled WGS sequence"/>
</dbReference>
<dbReference type="SUPFAM" id="SSF53474">
    <property type="entry name" value="alpha/beta-Hydrolases"/>
    <property type="match status" value="1"/>
</dbReference>
<dbReference type="AlphaFoldDB" id="A0AAD8LP11"/>
<dbReference type="GO" id="GO:0016787">
    <property type="term" value="F:hydrolase activity"/>
    <property type="evidence" value="ECO:0007669"/>
    <property type="project" value="UniProtKB-KW"/>
</dbReference>
<protein>
    <submittedName>
        <fullName evidence="2">Alpha/beta hydrolase domain-containing protein</fullName>
    </submittedName>
</protein>
<evidence type="ECO:0000313" key="2">
    <source>
        <dbReference type="EMBL" id="KAK1442271.1"/>
    </source>
</evidence>
<dbReference type="InterPro" id="IPR022742">
    <property type="entry name" value="Hydrolase_4"/>
</dbReference>
<gene>
    <name evidence="2" type="ORF">BgAZ_403010</name>
</gene>
<dbReference type="Pfam" id="PF12146">
    <property type="entry name" value="Hydrolase_4"/>
    <property type="match status" value="1"/>
</dbReference>
<organism evidence="2 3">
    <name type="scientific">Babesia gibsoni</name>
    <dbReference type="NCBI Taxonomy" id="33632"/>
    <lineage>
        <taxon>Eukaryota</taxon>
        <taxon>Sar</taxon>
        <taxon>Alveolata</taxon>
        <taxon>Apicomplexa</taxon>
        <taxon>Aconoidasida</taxon>
        <taxon>Piroplasmida</taxon>
        <taxon>Babesiidae</taxon>
        <taxon>Babesia</taxon>
    </lineage>
</organism>